<feature type="non-terminal residue" evidence="15">
    <location>
        <position position="1"/>
    </location>
</feature>
<dbReference type="CDD" id="cd00071">
    <property type="entry name" value="GMPK"/>
    <property type="match status" value="1"/>
</dbReference>
<dbReference type="InterPro" id="IPR036028">
    <property type="entry name" value="SH3-like_dom_sf"/>
</dbReference>
<dbReference type="FunFam" id="2.30.42.10:FF:000002">
    <property type="entry name" value="Disks large homolog 4 isoform 2"/>
    <property type="match status" value="1"/>
</dbReference>
<evidence type="ECO:0000256" key="7">
    <source>
        <dbReference type="ARBA" id="ARBA00023136"/>
    </source>
</evidence>
<dbReference type="PANTHER" id="PTHR23119:SF51">
    <property type="entry name" value="DISKS LARGE 1 TUMOR SUPPRESSOR PROTEIN"/>
    <property type="match status" value="1"/>
</dbReference>
<name>A0A0L0C175_LUCCU</name>
<feature type="domain" description="PDZ" evidence="12">
    <location>
        <begin position="1291"/>
        <end position="1372"/>
    </location>
</feature>
<dbReference type="GO" id="GO:0098839">
    <property type="term" value="C:postsynaptic density membrane"/>
    <property type="evidence" value="ECO:0007669"/>
    <property type="project" value="TreeGrafter"/>
</dbReference>
<proteinExistence type="inferred from homology"/>
<keyword evidence="4 8" id="KW-0728">SH3 domain</keyword>
<feature type="domain" description="Guanylate kinase-like" evidence="11">
    <location>
        <begin position="1620"/>
        <end position="1795"/>
    </location>
</feature>
<dbReference type="Pfam" id="PF00018">
    <property type="entry name" value="SH3_1"/>
    <property type="match status" value="1"/>
</dbReference>
<dbReference type="SMART" id="SM00072">
    <property type="entry name" value="GuKc"/>
    <property type="match status" value="1"/>
</dbReference>
<dbReference type="SUPFAM" id="SSF101288">
    <property type="entry name" value="L27 domain"/>
    <property type="match status" value="1"/>
</dbReference>
<feature type="domain" description="PCI" evidence="13">
    <location>
        <begin position="554"/>
        <end position="735"/>
    </location>
</feature>
<feature type="compositionally biased region" description="Acidic residues" evidence="9">
    <location>
        <begin position="51"/>
        <end position="60"/>
    </location>
</feature>
<dbReference type="InterPro" id="IPR008144">
    <property type="entry name" value="Guanylate_kin-like_dom"/>
</dbReference>
<protein>
    <submittedName>
        <fullName evidence="15">Disks large 1 tumor suppressor protein</fullName>
    </submittedName>
</protein>
<evidence type="ECO:0000256" key="9">
    <source>
        <dbReference type="SAM" id="MobiDB-lite"/>
    </source>
</evidence>
<dbReference type="CDD" id="cd11861">
    <property type="entry name" value="SH3_DLG-like"/>
    <property type="match status" value="1"/>
</dbReference>
<keyword evidence="16" id="KW-1185">Reference proteome</keyword>
<dbReference type="GO" id="GO:0043113">
    <property type="term" value="P:receptor clustering"/>
    <property type="evidence" value="ECO:0007669"/>
    <property type="project" value="TreeGrafter"/>
</dbReference>
<dbReference type="SMART" id="SM00326">
    <property type="entry name" value="SH3"/>
    <property type="match status" value="1"/>
</dbReference>
<dbReference type="Pfam" id="PF00625">
    <property type="entry name" value="Guanylate_kin"/>
    <property type="match status" value="1"/>
</dbReference>
<dbReference type="GO" id="GO:0007268">
    <property type="term" value="P:chemical synaptic transmission"/>
    <property type="evidence" value="ECO:0007669"/>
    <property type="project" value="TreeGrafter"/>
</dbReference>
<dbReference type="InterPro" id="IPR036892">
    <property type="entry name" value="L27_dom_sf"/>
</dbReference>
<comment type="subcellular location">
    <subcellularLocation>
        <location evidence="2">Cell membrane</location>
    </subcellularLocation>
    <subcellularLocation>
        <location evidence="1">Membrane</location>
        <topology evidence="1">Peripheral membrane protein</topology>
    </subcellularLocation>
</comment>
<evidence type="ECO:0000259" key="10">
    <source>
        <dbReference type="PROSITE" id="PS50002"/>
    </source>
</evidence>
<dbReference type="InterPro" id="IPR001452">
    <property type="entry name" value="SH3_domain"/>
</dbReference>
<evidence type="ECO:0000259" key="14">
    <source>
        <dbReference type="PROSITE" id="PS51022"/>
    </source>
</evidence>
<comment type="caution">
    <text evidence="15">The sequence shown here is derived from an EMBL/GenBank/DDBJ whole genome shotgun (WGS) entry which is preliminary data.</text>
</comment>
<evidence type="ECO:0000256" key="8">
    <source>
        <dbReference type="PROSITE-ProRule" id="PRU00192"/>
    </source>
</evidence>
<evidence type="ECO:0000256" key="4">
    <source>
        <dbReference type="ARBA" id="ARBA00022443"/>
    </source>
</evidence>
<keyword evidence="7" id="KW-0472">Membrane</keyword>
<evidence type="ECO:0000313" key="15">
    <source>
        <dbReference type="EMBL" id="KNC26007.1"/>
    </source>
</evidence>
<dbReference type="PANTHER" id="PTHR23119">
    <property type="entry name" value="DISCS LARGE"/>
    <property type="match status" value="1"/>
</dbReference>
<dbReference type="InterPro" id="IPR001478">
    <property type="entry name" value="PDZ"/>
</dbReference>
<feature type="region of interest" description="Disordered" evidence="9">
    <location>
        <begin position="879"/>
        <end position="899"/>
    </location>
</feature>
<dbReference type="InterPro" id="IPR015143">
    <property type="entry name" value="L27_1"/>
</dbReference>
<dbReference type="InterPro" id="IPR050614">
    <property type="entry name" value="Synaptic_Scaffolding_LAP-MAGUK"/>
</dbReference>
<dbReference type="OrthoDB" id="78824at2759"/>
<reference evidence="15 16" key="1">
    <citation type="journal article" date="2015" name="Nat. Commun.">
        <title>Lucilia cuprina genome unlocks parasitic fly biology to underpin future interventions.</title>
        <authorList>
            <person name="Anstead C.A."/>
            <person name="Korhonen P.K."/>
            <person name="Young N.D."/>
            <person name="Hall R.S."/>
            <person name="Jex A.R."/>
            <person name="Murali S.C."/>
            <person name="Hughes D.S."/>
            <person name="Lee S.F."/>
            <person name="Perry T."/>
            <person name="Stroehlein A.J."/>
            <person name="Ansell B.R."/>
            <person name="Breugelmans B."/>
            <person name="Hofmann A."/>
            <person name="Qu J."/>
            <person name="Dugan S."/>
            <person name="Lee S.L."/>
            <person name="Chao H."/>
            <person name="Dinh H."/>
            <person name="Han Y."/>
            <person name="Doddapaneni H.V."/>
            <person name="Worley K.C."/>
            <person name="Muzny D.M."/>
            <person name="Ioannidis P."/>
            <person name="Waterhouse R.M."/>
            <person name="Zdobnov E.M."/>
            <person name="James P.J."/>
            <person name="Bagnall N.H."/>
            <person name="Kotze A.C."/>
            <person name="Gibbs R.A."/>
            <person name="Richards S."/>
            <person name="Batterham P."/>
            <person name="Gasser R.B."/>
        </authorList>
    </citation>
    <scope>NUCLEOTIDE SEQUENCE [LARGE SCALE GENOMIC DNA]</scope>
    <source>
        <strain evidence="15 16">LS</strain>
        <tissue evidence="15">Full body</tissue>
    </source>
</reference>
<dbReference type="CDD" id="cd06724">
    <property type="entry name" value="PDZ2_Dlg1-2-4-like"/>
    <property type="match status" value="1"/>
</dbReference>
<dbReference type="GO" id="GO:0031594">
    <property type="term" value="C:neuromuscular junction"/>
    <property type="evidence" value="ECO:0007669"/>
    <property type="project" value="TreeGrafter"/>
</dbReference>
<evidence type="ECO:0000256" key="1">
    <source>
        <dbReference type="ARBA" id="ARBA00004170"/>
    </source>
</evidence>
<dbReference type="SUPFAM" id="SSF50156">
    <property type="entry name" value="PDZ domain-like"/>
    <property type="match status" value="3"/>
</dbReference>
<feature type="region of interest" description="Disordered" evidence="9">
    <location>
        <begin position="1201"/>
        <end position="1238"/>
    </location>
</feature>
<evidence type="ECO:0000259" key="12">
    <source>
        <dbReference type="PROSITE" id="PS50106"/>
    </source>
</evidence>
<dbReference type="Gene3D" id="1.10.287.470">
    <property type="entry name" value="Helix hairpin bin"/>
    <property type="match status" value="1"/>
</dbReference>
<evidence type="ECO:0000256" key="6">
    <source>
        <dbReference type="ARBA" id="ARBA00022737"/>
    </source>
</evidence>
<feature type="domain" description="L27" evidence="14">
    <location>
        <begin position="296"/>
        <end position="356"/>
    </location>
</feature>
<sequence>EIIIKISMETETETDKLLANSDDNETDETAGDLVYDEFSKLKHKQQHQTDDSSDSEDTEEGADKPVISSNDSDDEDSPNLSNSNKNEVHRTSNGHEYEKVKQETETVEIIQEIDNANCSSIKEKIDKAECQLNDTVHEPSTTTTITANIKVIESQVDEDETFTEEALKLKTISKSTDSPNQSLDFFYSANDLFEYEHVLRRHESRTPDVESGYFEKSDSLYSKEEFEARSSSRQPSQYDQTISESLHNQLNRFDLLIDTIDQRNAMNIASNAEERGYWSTIFGQASEIETYDEMSQEKKAHRALELLEDYHSRLSEPQDRALRIAIERVIRIFKSRLFQALLEINKMFGTLNNYLSSVHRVWTNGDGDMLASYISLKDKHIMNRNLYVQNPENAVNRLLESPIDEIVCAHIKVLYYLWLEPRDFMQAYKYQSQCIQSVVKMLQQLKEENWCLPVMYTACLDLRILAQHCEELGNSSKPGEILEKAADCLMSCFRVCAADNRSSDNDTKRLGMLNLVNQLFKVYFRINKLHLCKPLIRAIDSSAFKDMFPLPERITYKYFVGRKAMFDSDYKSADEFLSFALKHCPKNFPRNKRLILIYLVPVKMLLGYLPKKSILERYDVLQFYELAEALKEGNVRKFDDVIQRHEIFFIKCGIYLLVEKLKFIVYRNLFKKVYLIKQTHQLDLNAFRSALQFVGETDMTIDETHCIVANLIYEGKIKDIQEFYELTLLDDSKTIQQKTVETLQIASKWEQDGHTVKIADVIRHSRRRITGFSARSPVRLPRRPKKHQISSIPPAITPINASTEDCRVNDSPTVSTKSSRQHRVDYKTQSQVNATCCNSPYCVNNQPVKVAAEAEVKKEQQQTEAANITTQAAIDVQQQQQQQQQQNNGRQTLSGNTDVNIMTTRKKKGKEGGGGGGGFIKKVSSLFNLDSAHRASSNKVNGDESWQYEDITLERGNSGLGFSIAGGTDNPHVGNDSSIYITKLIPGGAAAADGRLSVNDIIVSVNDVSVVDVPHASAVDALKKAGNIVKLHVKRKRTGGGGGSGAGAVDGISSKMSAIQSGDAGPKVIEIDLVKGGKGLGFSIAGGIGNQHIPGDNGIYVTKIMDGGAAAVDGRLSIGDKLIAVKANGVDKNLENVTHEEAVATLKSVVDKVTLVVGKSGHIISTSGHHFNQVNSHSTGAINTIGQTVVDFARSSSTTPYTTTTNNINNNNNTNAMQPPTTATITNNSNNQHHASSPAVAEIIPTSTSRSQSPLPQQPASRYASSNVLAAVPPGTPRAVSTEDITRESRTITIQKGPQGLGFNIVGGEDGQGIYVSFILAGGPADLGGELKRGDQLLSCNDIDLRSATHEEAAQALKKSGGVVTLVAQYRPEEYNRFEARIQELKQQAALTAGSTGTLLRTTQKRSLYVRALFDYDPNRDDGLPSRGLPFRHGDILHVTNASDDEWWQARRVLGDNEDEQIGIVPSKRRWERKMRARDRSVKFQGQSAQSANNNMDKQSTLDRKKKNFTFSRKFPFMKSRDERNEDGSDQEPNGIAASNSELDVNNLNNNDSNEPQPFMLCYTQDDANAEGGNEIIYRVELPDMEQITLIYLENSDADYPSEENVLSYEAVQRLSINYTRPVIILGPLKDRINDDLISEYPDKFGSCVPHTTRPKRDYEVDGRDYHFVSSREQMEHDIQNHLFIEAGQYNDNLYGTSVASVREVAEKGKHCILDVSGNAIKRLQVAQLYPIAVFIKPKSVDSIMEMNRRMTEEQAKKTYERAIKMEQEFGEYFTGVVQGDTIEEIYSKVKSMIWSQSGPTIWVPSKESL</sequence>
<feature type="region of interest" description="Disordered" evidence="9">
    <location>
        <begin position="1"/>
        <end position="103"/>
    </location>
</feature>
<dbReference type="EMBL" id="JRES01001043">
    <property type="protein sequence ID" value="KNC26007.1"/>
    <property type="molecule type" value="Genomic_DNA"/>
</dbReference>
<dbReference type="CDD" id="cd06723">
    <property type="entry name" value="PDZ1_Dlg1-2-4-like"/>
    <property type="match status" value="1"/>
</dbReference>
<feature type="compositionally biased region" description="Polar residues" evidence="9">
    <location>
        <begin position="1484"/>
        <end position="1499"/>
    </location>
</feature>
<dbReference type="Gene3D" id="3.40.50.300">
    <property type="entry name" value="P-loop containing nucleotide triphosphate hydrolases"/>
    <property type="match status" value="1"/>
</dbReference>
<dbReference type="GO" id="GO:0016323">
    <property type="term" value="C:basolateral plasma membrane"/>
    <property type="evidence" value="ECO:0007669"/>
    <property type="project" value="TreeGrafter"/>
</dbReference>
<comment type="similarity">
    <text evidence="3">Belongs to the MAGUK family.</text>
</comment>
<dbReference type="Gene3D" id="2.30.42.10">
    <property type="match status" value="3"/>
</dbReference>
<dbReference type="SUPFAM" id="SSF52540">
    <property type="entry name" value="P-loop containing nucleoside triphosphate hydrolases"/>
    <property type="match status" value="1"/>
</dbReference>
<dbReference type="GO" id="GO:0019901">
    <property type="term" value="F:protein kinase binding"/>
    <property type="evidence" value="ECO:0007669"/>
    <property type="project" value="TreeGrafter"/>
</dbReference>
<dbReference type="STRING" id="7375.A0A0L0C175"/>
<feature type="compositionally biased region" description="Low complexity" evidence="9">
    <location>
        <begin position="1540"/>
        <end position="1555"/>
    </location>
</feature>
<feature type="compositionally biased region" description="Low complexity" evidence="9">
    <location>
        <begin position="1201"/>
        <end position="1224"/>
    </location>
</feature>
<keyword evidence="6" id="KW-0677">Repeat</keyword>
<dbReference type="InterPro" id="IPR000717">
    <property type="entry name" value="PCI_dom"/>
</dbReference>
<dbReference type="Proteomes" id="UP000037069">
    <property type="component" value="Unassembled WGS sequence"/>
</dbReference>
<feature type="compositionally biased region" description="Basic and acidic residues" evidence="9">
    <location>
        <begin position="86"/>
        <end position="103"/>
    </location>
</feature>
<dbReference type="InterPro" id="IPR036388">
    <property type="entry name" value="WH-like_DNA-bd_sf"/>
</dbReference>
<dbReference type="GO" id="GO:0098609">
    <property type="term" value="P:cell-cell adhesion"/>
    <property type="evidence" value="ECO:0007669"/>
    <property type="project" value="TreeGrafter"/>
</dbReference>
<evidence type="ECO:0000256" key="5">
    <source>
        <dbReference type="ARBA" id="ARBA00022475"/>
    </source>
</evidence>
<dbReference type="PROSITE" id="PS50250">
    <property type="entry name" value="PCI"/>
    <property type="match status" value="1"/>
</dbReference>
<dbReference type="PROSITE" id="PS50052">
    <property type="entry name" value="GUANYLATE_KINASE_2"/>
    <property type="match status" value="1"/>
</dbReference>
<evidence type="ECO:0000259" key="11">
    <source>
        <dbReference type="PROSITE" id="PS50052"/>
    </source>
</evidence>
<dbReference type="GO" id="GO:0097120">
    <property type="term" value="P:receptor localization to synapse"/>
    <property type="evidence" value="ECO:0007669"/>
    <property type="project" value="TreeGrafter"/>
</dbReference>
<organism evidence="15 16">
    <name type="scientific">Lucilia cuprina</name>
    <name type="common">Green bottle fly</name>
    <name type="synonym">Australian sheep blowfly</name>
    <dbReference type="NCBI Taxonomy" id="7375"/>
    <lineage>
        <taxon>Eukaryota</taxon>
        <taxon>Metazoa</taxon>
        <taxon>Ecdysozoa</taxon>
        <taxon>Arthropoda</taxon>
        <taxon>Hexapoda</taxon>
        <taxon>Insecta</taxon>
        <taxon>Pterygota</taxon>
        <taxon>Neoptera</taxon>
        <taxon>Endopterygota</taxon>
        <taxon>Diptera</taxon>
        <taxon>Brachycera</taxon>
        <taxon>Muscomorpha</taxon>
        <taxon>Oestroidea</taxon>
        <taxon>Calliphoridae</taxon>
        <taxon>Luciliinae</taxon>
        <taxon>Lucilia</taxon>
    </lineage>
</organism>
<dbReference type="FunFam" id="3.30.63.10:FF:000001">
    <property type="entry name" value="Disks large homolog 1 isoform 2"/>
    <property type="match status" value="1"/>
</dbReference>
<dbReference type="Gene3D" id="3.30.63.10">
    <property type="entry name" value="Guanylate Kinase phosphate binding domain"/>
    <property type="match status" value="1"/>
</dbReference>
<dbReference type="InterPro" id="IPR020590">
    <property type="entry name" value="Guanylate_kinase_CS"/>
</dbReference>
<dbReference type="PROSITE" id="PS50106">
    <property type="entry name" value="PDZ"/>
    <property type="match status" value="3"/>
</dbReference>
<feature type="compositionally biased region" description="Polar residues" evidence="9">
    <location>
        <begin position="887"/>
        <end position="899"/>
    </location>
</feature>
<dbReference type="InterPro" id="IPR036034">
    <property type="entry name" value="PDZ_sf"/>
</dbReference>
<accession>A0A0L0C175</accession>
<dbReference type="PROSITE" id="PS00856">
    <property type="entry name" value="GUANYLATE_KINASE_1"/>
    <property type="match status" value="1"/>
</dbReference>
<dbReference type="SUPFAM" id="SSF50044">
    <property type="entry name" value="SH3-domain"/>
    <property type="match status" value="1"/>
</dbReference>
<dbReference type="GO" id="GO:0099072">
    <property type="term" value="P:regulation of postsynaptic membrane neurotransmitter receptor levels"/>
    <property type="evidence" value="ECO:0007669"/>
    <property type="project" value="TreeGrafter"/>
</dbReference>
<dbReference type="PROSITE" id="PS50002">
    <property type="entry name" value="SH3"/>
    <property type="match status" value="1"/>
</dbReference>
<dbReference type="FunFam" id="3.40.50.300:FF:001402">
    <property type="entry name" value="Discs, large homolog 3 (Drosophila)"/>
    <property type="match status" value="1"/>
</dbReference>
<evidence type="ECO:0000256" key="2">
    <source>
        <dbReference type="ARBA" id="ARBA00004236"/>
    </source>
</evidence>
<dbReference type="PROSITE" id="PS51022">
    <property type="entry name" value="L27"/>
    <property type="match status" value="1"/>
</dbReference>
<gene>
    <name evidence="15" type="ORF">FF38_14482</name>
</gene>
<feature type="region of interest" description="Disordered" evidence="9">
    <location>
        <begin position="1478"/>
        <end position="1557"/>
    </location>
</feature>
<feature type="domain" description="PDZ" evidence="12">
    <location>
        <begin position="1070"/>
        <end position="1161"/>
    </location>
</feature>
<dbReference type="SMART" id="SM00228">
    <property type="entry name" value="PDZ"/>
    <property type="match status" value="3"/>
</dbReference>
<dbReference type="InterPro" id="IPR008145">
    <property type="entry name" value="GK/Ca_channel_bsu"/>
</dbReference>
<dbReference type="InterPro" id="IPR027417">
    <property type="entry name" value="P-loop_NTPase"/>
</dbReference>
<dbReference type="SMART" id="SM00753">
    <property type="entry name" value="PAM"/>
    <property type="match status" value="1"/>
</dbReference>
<feature type="compositionally biased region" description="Polar residues" evidence="9">
    <location>
        <begin position="1225"/>
        <end position="1235"/>
    </location>
</feature>
<dbReference type="FunFam" id="2.30.30.40:FF:000058">
    <property type="entry name" value="Disks large homolog 1 isoform X1"/>
    <property type="match status" value="1"/>
</dbReference>
<dbReference type="FunFam" id="2.30.42.10:FF:000001">
    <property type="entry name" value="Disks large homolog 1 isoform 2"/>
    <property type="match status" value="1"/>
</dbReference>
<evidence type="ECO:0000256" key="3">
    <source>
        <dbReference type="ARBA" id="ARBA00007014"/>
    </source>
</evidence>
<dbReference type="CDD" id="cd06795">
    <property type="entry name" value="PDZ3_Dlg1-2-4-like"/>
    <property type="match status" value="1"/>
</dbReference>
<dbReference type="FunFam" id="2.30.42.10:FF:000004">
    <property type="entry name" value="Disks large homolog 4 isoform 2"/>
    <property type="match status" value="1"/>
</dbReference>
<evidence type="ECO:0000259" key="13">
    <source>
        <dbReference type="PROSITE" id="PS50250"/>
    </source>
</evidence>
<dbReference type="GO" id="GO:0043005">
    <property type="term" value="C:neuron projection"/>
    <property type="evidence" value="ECO:0007669"/>
    <property type="project" value="TreeGrafter"/>
</dbReference>
<evidence type="ECO:0000313" key="16">
    <source>
        <dbReference type="Proteomes" id="UP000037069"/>
    </source>
</evidence>
<dbReference type="GO" id="GO:0045197">
    <property type="term" value="P:establishment or maintenance of epithelial cell apical/basal polarity"/>
    <property type="evidence" value="ECO:0007669"/>
    <property type="project" value="TreeGrafter"/>
</dbReference>
<feature type="domain" description="SH3" evidence="10">
    <location>
        <begin position="1405"/>
        <end position="1475"/>
    </location>
</feature>
<dbReference type="Pfam" id="PF09058">
    <property type="entry name" value="L27_1"/>
    <property type="match status" value="1"/>
</dbReference>
<dbReference type="Gene3D" id="2.30.30.40">
    <property type="entry name" value="SH3 Domains"/>
    <property type="match status" value="2"/>
</dbReference>
<dbReference type="Pfam" id="PF00595">
    <property type="entry name" value="PDZ"/>
    <property type="match status" value="3"/>
</dbReference>
<dbReference type="Gene3D" id="1.10.10.10">
    <property type="entry name" value="Winged helix-like DNA-binding domain superfamily/Winged helix DNA-binding domain"/>
    <property type="match status" value="1"/>
</dbReference>
<keyword evidence="5" id="KW-1003">Cell membrane</keyword>
<dbReference type="Pfam" id="PF01399">
    <property type="entry name" value="PCI"/>
    <property type="match status" value="1"/>
</dbReference>
<feature type="domain" description="PDZ" evidence="12">
    <location>
        <begin position="950"/>
        <end position="1037"/>
    </location>
</feature>
<dbReference type="InterPro" id="IPR004172">
    <property type="entry name" value="L27_dom"/>
</dbReference>